<accession>A0A1C6W512</accession>
<feature type="domain" description="DUF6545" evidence="1">
    <location>
        <begin position="130"/>
        <end position="268"/>
    </location>
</feature>
<reference evidence="2 3" key="1">
    <citation type="submission" date="2016-06" db="EMBL/GenBank/DDBJ databases">
        <authorList>
            <person name="Kjaerup R.B."/>
            <person name="Dalgaard T.S."/>
            <person name="Juul-Madsen H.R."/>
        </authorList>
    </citation>
    <scope>NUCLEOTIDE SEQUENCE [LARGE SCALE GENOMIC DNA]</scope>
    <source>
        <strain evidence="2 3">DSM 43363</strain>
    </source>
</reference>
<dbReference type="AlphaFoldDB" id="A0A1C6W512"/>
<dbReference type="InterPro" id="IPR046675">
    <property type="entry name" value="DUF6545"/>
</dbReference>
<organism evidence="2 3">
    <name type="scientific">Micromonospora peucetia</name>
    <dbReference type="NCBI Taxonomy" id="47871"/>
    <lineage>
        <taxon>Bacteria</taxon>
        <taxon>Bacillati</taxon>
        <taxon>Actinomycetota</taxon>
        <taxon>Actinomycetes</taxon>
        <taxon>Micromonosporales</taxon>
        <taxon>Micromonosporaceae</taxon>
        <taxon>Micromonospora</taxon>
    </lineage>
</organism>
<dbReference type="EMBL" id="FMIC01000002">
    <property type="protein sequence ID" value="SCL73581.1"/>
    <property type="molecule type" value="Genomic_DNA"/>
</dbReference>
<evidence type="ECO:0000313" key="2">
    <source>
        <dbReference type="EMBL" id="SCL73581.1"/>
    </source>
</evidence>
<evidence type="ECO:0000259" key="1">
    <source>
        <dbReference type="Pfam" id="PF20182"/>
    </source>
</evidence>
<dbReference type="Pfam" id="PF20182">
    <property type="entry name" value="DUF6545"/>
    <property type="match status" value="1"/>
</dbReference>
<sequence length="330" mass="36420">MPPPPEPYTLEAWCQAIGDSRGRPLVIRDERFDAEYPSGVLVPLDRADYILVDASLPMLARTQSVLHEVAHLVLGHAGNALHSDIDPALEAEAELAADLLYQQMIRAAAKSGSRHGERPARLRSWRPSTWWADRRTDWHVNQLWIKLRAGLPDATIVSTTTGVPLPVEIGGSRHRHRRVIEVHDALRLLRPWCSRQVHASAQRRAHRYRLDSATAAAVADAATLAVALRRRQAAFPAVHDPLDTTPPVDVSDVRGETRRLARISCAWHDSPVVAAEVARWAPVVATINASDEPRHSPLAQMLSVAPLPEGIARRGRSSRAVQPQHSRPPG</sequence>
<dbReference type="Proteomes" id="UP000199343">
    <property type="component" value="Unassembled WGS sequence"/>
</dbReference>
<gene>
    <name evidence="2" type="ORF">GA0070608_5884</name>
</gene>
<proteinExistence type="predicted"/>
<evidence type="ECO:0000313" key="3">
    <source>
        <dbReference type="Proteomes" id="UP000199343"/>
    </source>
</evidence>
<name>A0A1C6W512_9ACTN</name>
<protein>
    <recommendedName>
        <fullName evidence="1">DUF6545 domain-containing protein</fullName>
    </recommendedName>
</protein>